<dbReference type="RefSeq" id="WP_037521288.1">
    <property type="nucleotide sequence ID" value="NZ_JGVR01000023.1"/>
</dbReference>
<dbReference type="Gene3D" id="2.40.170.20">
    <property type="entry name" value="TonB-dependent receptor, beta-barrel domain"/>
    <property type="match status" value="1"/>
</dbReference>
<keyword evidence="12 19" id="KW-0675">Receptor</keyword>
<dbReference type="InterPro" id="IPR037066">
    <property type="entry name" value="Plug_dom_sf"/>
</dbReference>
<evidence type="ECO:0000313" key="20">
    <source>
        <dbReference type="Proteomes" id="UP000028534"/>
    </source>
</evidence>
<evidence type="ECO:0000256" key="12">
    <source>
        <dbReference type="ARBA" id="ARBA00023170"/>
    </source>
</evidence>
<dbReference type="InterPro" id="IPR010105">
    <property type="entry name" value="TonB_sidphr_rcpt"/>
</dbReference>
<dbReference type="SUPFAM" id="SSF56935">
    <property type="entry name" value="Porins"/>
    <property type="match status" value="1"/>
</dbReference>
<dbReference type="NCBIfam" id="TIGR01783">
    <property type="entry name" value="TonB-siderophor"/>
    <property type="match status" value="1"/>
</dbReference>
<evidence type="ECO:0000256" key="8">
    <source>
        <dbReference type="ARBA" id="ARBA00023004"/>
    </source>
</evidence>
<sequence length="704" mass="76595">MPSLRLARLCALPFLFAPLPVLAQAPRDAAAGDSDILVTARAQKLYRVEDSEIGKIPADPMDIPQSVQVITSELIRDQGARDITDLYRNVAGVSANQYATVTYRGFRQESMFYDGLRGDPFQGFAVPNLFSIDRVEFLKGPVGMLYGASSPGGMVNYVTKKPQDKFAASMRAVVGNYDRYGASGEVTGPIDADGVVAGRAGLFYESFDTVQRFSGSRSLVADGGLKFNLAPDTSLTVQATRYDQDLPGNRLRGVAIDADGNFLADRNWTHNEKNDRLDLKGTVLQARLDSRLSDAVSINASGRWFRYTEYQRYHEPLGPIDTDGDGVVDTQPREFRSQHRTIEGASLASNMIARLETGGIKHTLLVGADWYRETQDFSGVTIKGVPGLSLSNPVYGLSNPTEADLAGLTPEVNASRAHRYGVYAQEQADIGEHVILVGGVRHDWFDDKDEIGGAYADGGRWSWRVGGIYKPVKSVSLYGSYAQSFEPQSPGNQNPAVGGPFAPIASRQFEVGAKGELMQGKLQPTIALYHIVRNGIVQVDPDLEPVNGLDQLSPVGEVTSKGIELTLSADLSKNWVLTANYAYNDARITDSADGATIDNAVGGRFPNAPHHQAGLWSRYQIPAWGTALALGGQYVSGQIDRRGAHIPGFTVFDGSITQDLGFAEAMIRVENIFDKTYAVATFDARKGAFVGRPRTVFLELRRDF</sequence>
<evidence type="ECO:0000256" key="16">
    <source>
        <dbReference type="SAM" id="SignalP"/>
    </source>
</evidence>
<keyword evidence="7 16" id="KW-0732">Signal</keyword>
<dbReference type="AlphaFoldDB" id="A0A084EHB1"/>
<feature type="domain" description="TonB-dependent receptor-like beta-barrel" evidence="17">
    <location>
        <begin position="241"/>
        <end position="660"/>
    </location>
</feature>
<dbReference type="Proteomes" id="UP000028534">
    <property type="component" value="Unassembled WGS sequence"/>
</dbReference>
<comment type="subcellular location">
    <subcellularLocation>
        <location evidence="1 14">Cell outer membrane</location>
        <topology evidence="1 14">Multi-pass membrane protein</topology>
    </subcellularLocation>
</comment>
<reference evidence="19 20" key="1">
    <citation type="submission" date="2014-03" db="EMBL/GenBank/DDBJ databases">
        <title>Genome sequence of Sphingobium yanoikuyae B1.</title>
        <authorList>
            <person name="Gan H.M."/>
            <person name="Gan H.Y."/>
            <person name="Savka M.A."/>
        </authorList>
    </citation>
    <scope>NUCLEOTIDE SEQUENCE [LARGE SCALE GENOMIC DNA]</scope>
    <source>
        <strain evidence="19 20">B1</strain>
    </source>
</reference>
<evidence type="ECO:0000256" key="9">
    <source>
        <dbReference type="ARBA" id="ARBA00023065"/>
    </source>
</evidence>
<evidence type="ECO:0000256" key="13">
    <source>
        <dbReference type="ARBA" id="ARBA00023237"/>
    </source>
</evidence>
<evidence type="ECO:0000259" key="18">
    <source>
        <dbReference type="Pfam" id="PF07715"/>
    </source>
</evidence>
<evidence type="ECO:0000313" key="19">
    <source>
        <dbReference type="EMBL" id="KEZ17353.1"/>
    </source>
</evidence>
<dbReference type="PANTHER" id="PTHR32552">
    <property type="entry name" value="FERRICHROME IRON RECEPTOR-RELATED"/>
    <property type="match status" value="1"/>
</dbReference>
<proteinExistence type="inferred from homology"/>
<evidence type="ECO:0000256" key="3">
    <source>
        <dbReference type="ARBA" id="ARBA00022448"/>
    </source>
</evidence>
<comment type="similarity">
    <text evidence="2 14 15">Belongs to the TonB-dependent receptor family.</text>
</comment>
<keyword evidence="8" id="KW-0408">Iron</keyword>
<keyword evidence="6 14" id="KW-0812">Transmembrane</keyword>
<evidence type="ECO:0000256" key="10">
    <source>
        <dbReference type="ARBA" id="ARBA00023077"/>
    </source>
</evidence>
<feature type="chain" id="PRO_5001774374" evidence="16">
    <location>
        <begin position="24"/>
        <end position="704"/>
    </location>
</feature>
<dbReference type="InterPro" id="IPR000531">
    <property type="entry name" value="Beta-barrel_TonB"/>
</dbReference>
<dbReference type="STRING" id="13690.AX777_19545"/>
<gene>
    <name evidence="19" type="ORF">CP98_03559</name>
</gene>
<keyword evidence="13 14" id="KW-0998">Cell outer membrane</keyword>
<accession>A0A084EHB1</accession>
<dbReference type="InterPro" id="IPR036942">
    <property type="entry name" value="Beta-barrel_TonB_sf"/>
</dbReference>
<comment type="caution">
    <text evidence="19">The sequence shown here is derived from an EMBL/GenBank/DDBJ whole genome shotgun (WGS) entry which is preliminary data.</text>
</comment>
<keyword evidence="11 14" id="KW-0472">Membrane</keyword>
<dbReference type="PANTHER" id="PTHR32552:SF68">
    <property type="entry name" value="FERRICHROME OUTER MEMBRANE TRANSPORTER_PHAGE RECEPTOR"/>
    <property type="match status" value="1"/>
</dbReference>
<keyword evidence="10 15" id="KW-0798">TonB box</keyword>
<evidence type="ECO:0000256" key="5">
    <source>
        <dbReference type="ARBA" id="ARBA00022496"/>
    </source>
</evidence>
<dbReference type="GO" id="GO:0009279">
    <property type="term" value="C:cell outer membrane"/>
    <property type="evidence" value="ECO:0007669"/>
    <property type="project" value="UniProtKB-SubCell"/>
</dbReference>
<dbReference type="InterPro" id="IPR039426">
    <property type="entry name" value="TonB-dep_rcpt-like"/>
</dbReference>
<feature type="domain" description="TonB-dependent receptor plug" evidence="18">
    <location>
        <begin position="60"/>
        <end position="153"/>
    </location>
</feature>
<evidence type="ECO:0000256" key="2">
    <source>
        <dbReference type="ARBA" id="ARBA00009810"/>
    </source>
</evidence>
<evidence type="ECO:0000256" key="6">
    <source>
        <dbReference type="ARBA" id="ARBA00022692"/>
    </source>
</evidence>
<evidence type="ECO:0000256" key="7">
    <source>
        <dbReference type="ARBA" id="ARBA00022729"/>
    </source>
</evidence>
<dbReference type="GO" id="GO:0015891">
    <property type="term" value="P:siderophore transport"/>
    <property type="evidence" value="ECO:0007669"/>
    <property type="project" value="InterPro"/>
</dbReference>
<evidence type="ECO:0000256" key="14">
    <source>
        <dbReference type="PROSITE-ProRule" id="PRU01360"/>
    </source>
</evidence>
<organism evidence="19 20">
    <name type="scientific">Sphingobium yanoikuyae</name>
    <name type="common">Sphingomonas yanoikuyae</name>
    <dbReference type="NCBI Taxonomy" id="13690"/>
    <lineage>
        <taxon>Bacteria</taxon>
        <taxon>Pseudomonadati</taxon>
        <taxon>Pseudomonadota</taxon>
        <taxon>Alphaproteobacteria</taxon>
        <taxon>Sphingomonadales</taxon>
        <taxon>Sphingomonadaceae</taxon>
        <taxon>Sphingobium</taxon>
    </lineage>
</organism>
<dbReference type="CDD" id="cd01347">
    <property type="entry name" value="ligand_gated_channel"/>
    <property type="match status" value="1"/>
</dbReference>
<dbReference type="InterPro" id="IPR012910">
    <property type="entry name" value="Plug_dom"/>
</dbReference>
<dbReference type="Pfam" id="PF00593">
    <property type="entry name" value="TonB_dep_Rec_b-barrel"/>
    <property type="match status" value="1"/>
</dbReference>
<evidence type="ECO:0000256" key="11">
    <source>
        <dbReference type="ARBA" id="ARBA00023136"/>
    </source>
</evidence>
<evidence type="ECO:0000259" key="17">
    <source>
        <dbReference type="Pfam" id="PF00593"/>
    </source>
</evidence>
<evidence type="ECO:0000256" key="1">
    <source>
        <dbReference type="ARBA" id="ARBA00004571"/>
    </source>
</evidence>
<dbReference type="eggNOG" id="COG4773">
    <property type="taxonomic scope" value="Bacteria"/>
</dbReference>
<keyword evidence="4 14" id="KW-1134">Transmembrane beta strand</keyword>
<evidence type="ECO:0000256" key="4">
    <source>
        <dbReference type="ARBA" id="ARBA00022452"/>
    </source>
</evidence>
<dbReference type="GO" id="GO:0038023">
    <property type="term" value="F:signaling receptor activity"/>
    <property type="evidence" value="ECO:0007669"/>
    <property type="project" value="InterPro"/>
</dbReference>
<keyword evidence="3 14" id="KW-0813">Transport</keyword>
<keyword evidence="9" id="KW-0406">Ion transport</keyword>
<dbReference type="Gene3D" id="2.170.130.10">
    <property type="entry name" value="TonB-dependent receptor, plug domain"/>
    <property type="match status" value="1"/>
</dbReference>
<dbReference type="Pfam" id="PF07715">
    <property type="entry name" value="Plug"/>
    <property type="match status" value="1"/>
</dbReference>
<feature type="signal peptide" evidence="16">
    <location>
        <begin position="1"/>
        <end position="23"/>
    </location>
</feature>
<protein>
    <submittedName>
        <fullName evidence="19">TonB-dependent siderophore receptor</fullName>
    </submittedName>
</protein>
<evidence type="ECO:0000256" key="15">
    <source>
        <dbReference type="RuleBase" id="RU003357"/>
    </source>
</evidence>
<keyword evidence="5" id="KW-0410">Iron transport</keyword>
<dbReference type="GO" id="GO:0015344">
    <property type="term" value="F:siderophore uptake transmembrane transporter activity"/>
    <property type="evidence" value="ECO:0007669"/>
    <property type="project" value="TreeGrafter"/>
</dbReference>
<dbReference type="PATRIC" id="fig|13690.10.peg.3645"/>
<dbReference type="EMBL" id="JGVR01000023">
    <property type="protein sequence ID" value="KEZ17353.1"/>
    <property type="molecule type" value="Genomic_DNA"/>
</dbReference>
<dbReference type="PROSITE" id="PS52016">
    <property type="entry name" value="TONB_DEPENDENT_REC_3"/>
    <property type="match status" value="1"/>
</dbReference>
<name>A0A084EHB1_SPHYA</name>